<dbReference type="AlphaFoldDB" id="A0A8H6Z7Q0"/>
<name>A0A8H6Z7Q0_9AGAR</name>
<gene>
    <name evidence="2" type="ORF">MVEN_00043600</name>
</gene>
<evidence type="ECO:0000313" key="3">
    <source>
        <dbReference type="Proteomes" id="UP000620124"/>
    </source>
</evidence>
<feature type="compositionally biased region" description="Polar residues" evidence="1">
    <location>
        <begin position="169"/>
        <end position="178"/>
    </location>
</feature>
<feature type="compositionally biased region" description="Polar residues" evidence="1">
    <location>
        <begin position="134"/>
        <end position="155"/>
    </location>
</feature>
<feature type="region of interest" description="Disordered" evidence="1">
    <location>
        <begin position="120"/>
        <end position="155"/>
    </location>
</feature>
<dbReference type="OrthoDB" id="3043218at2759"/>
<evidence type="ECO:0000313" key="2">
    <source>
        <dbReference type="EMBL" id="KAF7371866.1"/>
    </source>
</evidence>
<dbReference type="Proteomes" id="UP000620124">
    <property type="component" value="Unassembled WGS sequence"/>
</dbReference>
<comment type="caution">
    <text evidence="2">The sequence shown here is derived from an EMBL/GenBank/DDBJ whole genome shotgun (WGS) entry which is preliminary data.</text>
</comment>
<keyword evidence="3" id="KW-1185">Reference proteome</keyword>
<feature type="region of interest" description="Disordered" evidence="1">
    <location>
        <begin position="169"/>
        <end position="204"/>
    </location>
</feature>
<accession>A0A8H6Z7Q0</accession>
<proteinExistence type="predicted"/>
<protein>
    <submittedName>
        <fullName evidence="2">Uncharacterized protein</fullName>
    </submittedName>
</protein>
<evidence type="ECO:0000256" key="1">
    <source>
        <dbReference type="SAM" id="MobiDB-lite"/>
    </source>
</evidence>
<sequence length="239" mass="25628">MPVIKAATEYLNDRIIVGGLKKPAGVKTKIHDCVVIYQAVSYLKTRSGSTRSDDFGCNVITQTESDVFEAICLAQPHCTPFCNVGWMSYSAFERLDPAKPKGDNVFRPCIGQQGNGVIAAAENSGSAGPDGELQSGSGEDSQLLPSPNSSDQFSQDWDYKQFDRDFAQRSTRTSPTLDSEQNSSSSNSMQPSTPTPAPNKCRADSNPISHWVASGGCRNGSNVSYSASISYSFIASTSI</sequence>
<organism evidence="2 3">
    <name type="scientific">Mycena venus</name>
    <dbReference type="NCBI Taxonomy" id="2733690"/>
    <lineage>
        <taxon>Eukaryota</taxon>
        <taxon>Fungi</taxon>
        <taxon>Dikarya</taxon>
        <taxon>Basidiomycota</taxon>
        <taxon>Agaricomycotina</taxon>
        <taxon>Agaricomycetes</taxon>
        <taxon>Agaricomycetidae</taxon>
        <taxon>Agaricales</taxon>
        <taxon>Marasmiineae</taxon>
        <taxon>Mycenaceae</taxon>
        <taxon>Mycena</taxon>
    </lineage>
</organism>
<dbReference type="EMBL" id="JACAZI010000001">
    <property type="protein sequence ID" value="KAF7371866.1"/>
    <property type="molecule type" value="Genomic_DNA"/>
</dbReference>
<feature type="compositionally biased region" description="Low complexity" evidence="1">
    <location>
        <begin position="179"/>
        <end position="192"/>
    </location>
</feature>
<reference evidence="2" key="1">
    <citation type="submission" date="2020-05" db="EMBL/GenBank/DDBJ databases">
        <title>Mycena genomes resolve the evolution of fungal bioluminescence.</title>
        <authorList>
            <person name="Tsai I.J."/>
        </authorList>
    </citation>
    <scope>NUCLEOTIDE SEQUENCE</scope>
    <source>
        <strain evidence="2">CCC161011</strain>
    </source>
</reference>